<dbReference type="SUPFAM" id="SSF57924">
    <property type="entry name" value="Inhibitor of apoptosis (IAP) repeat"/>
    <property type="match status" value="1"/>
</dbReference>
<dbReference type="SMART" id="SM00238">
    <property type="entry name" value="BIR"/>
    <property type="match status" value="1"/>
</dbReference>
<gene>
    <name evidence="2" type="ORF">ElyMa_001509000</name>
</gene>
<dbReference type="Pfam" id="PF00653">
    <property type="entry name" value="BIR"/>
    <property type="match status" value="1"/>
</dbReference>
<dbReference type="GO" id="GO:0005737">
    <property type="term" value="C:cytoplasm"/>
    <property type="evidence" value="ECO:0007669"/>
    <property type="project" value="TreeGrafter"/>
</dbReference>
<protein>
    <submittedName>
        <fullName evidence="2">Baculoviral IAP repeat-containing protein 3</fullName>
    </submittedName>
</protein>
<organism evidence="2 3">
    <name type="scientific">Elysia marginata</name>
    <dbReference type="NCBI Taxonomy" id="1093978"/>
    <lineage>
        <taxon>Eukaryota</taxon>
        <taxon>Metazoa</taxon>
        <taxon>Spiralia</taxon>
        <taxon>Lophotrochozoa</taxon>
        <taxon>Mollusca</taxon>
        <taxon>Gastropoda</taxon>
        <taxon>Heterobranchia</taxon>
        <taxon>Euthyneura</taxon>
        <taxon>Panpulmonata</taxon>
        <taxon>Sacoglossa</taxon>
        <taxon>Placobranchoidea</taxon>
        <taxon>Plakobranchidae</taxon>
        <taxon>Elysia</taxon>
    </lineage>
</organism>
<dbReference type="GO" id="GO:0061630">
    <property type="term" value="F:ubiquitin protein ligase activity"/>
    <property type="evidence" value="ECO:0007669"/>
    <property type="project" value="TreeGrafter"/>
</dbReference>
<evidence type="ECO:0000313" key="2">
    <source>
        <dbReference type="EMBL" id="GFS17951.1"/>
    </source>
</evidence>
<dbReference type="AlphaFoldDB" id="A0AAV4J9C4"/>
<evidence type="ECO:0000256" key="1">
    <source>
        <dbReference type="SAM" id="MobiDB-lite"/>
    </source>
</evidence>
<name>A0AAV4J9C4_9GAST</name>
<dbReference type="InterPro" id="IPR050784">
    <property type="entry name" value="IAP"/>
</dbReference>
<dbReference type="GO" id="GO:0043066">
    <property type="term" value="P:negative regulation of apoptotic process"/>
    <property type="evidence" value="ECO:0007669"/>
    <property type="project" value="TreeGrafter"/>
</dbReference>
<dbReference type="GO" id="GO:0051726">
    <property type="term" value="P:regulation of cell cycle"/>
    <property type="evidence" value="ECO:0007669"/>
    <property type="project" value="TreeGrafter"/>
</dbReference>
<evidence type="ECO:0000313" key="3">
    <source>
        <dbReference type="Proteomes" id="UP000762676"/>
    </source>
</evidence>
<comment type="caution">
    <text evidence="2">The sequence shown here is derived from an EMBL/GenBank/DDBJ whole genome shotgun (WGS) entry which is preliminary data.</text>
</comment>
<dbReference type="PANTHER" id="PTHR10044:SF139">
    <property type="entry name" value="DEATH-ASSOCIATED INHIBITOR OF APOPTOSIS 2"/>
    <property type="match status" value="1"/>
</dbReference>
<dbReference type="PROSITE" id="PS01282">
    <property type="entry name" value="BIR_REPEAT_1"/>
    <property type="match status" value="1"/>
</dbReference>
<accession>A0AAV4J9C4</accession>
<sequence length="123" mass="14291">MASYESRLATFSHWPLDNIISREEVAQAGFFYTGDSDCTRCYCCGGGVRNWKREDNAWLEHARWFPCCALVQSTLSEELVDVVREMRKNNQKITTDSVNHELTRTQAKQNKDDQMDEMDTSRD</sequence>
<dbReference type="PANTHER" id="PTHR10044">
    <property type="entry name" value="INHIBITOR OF APOPTOSIS"/>
    <property type="match status" value="1"/>
</dbReference>
<dbReference type="InterPro" id="IPR001370">
    <property type="entry name" value="BIR_rpt"/>
</dbReference>
<dbReference type="CDD" id="cd00022">
    <property type="entry name" value="BIR"/>
    <property type="match status" value="1"/>
</dbReference>
<dbReference type="Gene3D" id="1.10.1170.10">
    <property type="entry name" value="Inhibitor Of Apoptosis Protein (2mihbC-IAP-1), Chain A"/>
    <property type="match status" value="1"/>
</dbReference>
<dbReference type="Proteomes" id="UP000762676">
    <property type="component" value="Unassembled WGS sequence"/>
</dbReference>
<feature type="region of interest" description="Disordered" evidence="1">
    <location>
        <begin position="93"/>
        <end position="123"/>
    </location>
</feature>
<dbReference type="EMBL" id="BMAT01002979">
    <property type="protein sequence ID" value="GFS17951.1"/>
    <property type="molecule type" value="Genomic_DNA"/>
</dbReference>
<dbReference type="PROSITE" id="PS50143">
    <property type="entry name" value="BIR_REPEAT_2"/>
    <property type="match status" value="1"/>
</dbReference>
<keyword evidence="3" id="KW-1185">Reference proteome</keyword>
<reference evidence="2 3" key="1">
    <citation type="journal article" date="2021" name="Elife">
        <title>Chloroplast acquisition without the gene transfer in kleptoplastic sea slugs, Plakobranchus ocellatus.</title>
        <authorList>
            <person name="Maeda T."/>
            <person name="Takahashi S."/>
            <person name="Yoshida T."/>
            <person name="Shimamura S."/>
            <person name="Takaki Y."/>
            <person name="Nagai Y."/>
            <person name="Toyoda A."/>
            <person name="Suzuki Y."/>
            <person name="Arimoto A."/>
            <person name="Ishii H."/>
            <person name="Satoh N."/>
            <person name="Nishiyama T."/>
            <person name="Hasebe M."/>
            <person name="Maruyama T."/>
            <person name="Minagawa J."/>
            <person name="Obokata J."/>
            <person name="Shigenobu S."/>
        </authorList>
    </citation>
    <scope>NUCLEOTIDE SEQUENCE [LARGE SCALE GENOMIC DNA]</scope>
</reference>
<dbReference type="GO" id="GO:0043027">
    <property type="term" value="F:cysteine-type endopeptidase inhibitor activity involved in apoptotic process"/>
    <property type="evidence" value="ECO:0007669"/>
    <property type="project" value="TreeGrafter"/>
</dbReference>
<proteinExistence type="predicted"/>
<dbReference type="GO" id="GO:0005634">
    <property type="term" value="C:nucleus"/>
    <property type="evidence" value="ECO:0007669"/>
    <property type="project" value="TreeGrafter"/>
</dbReference>
<feature type="compositionally biased region" description="Basic and acidic residues" evidence="1">
    <location>
        <begin position="98"/>
        <end position="123"/>
    </location>
</feature>
<dbReference type="GO" id="GO:0031398">
    <property type="term" value="P:positive regulation of protein ubiquitination"/>
    <property type="evidence" value="ECO:0007669"/>
    <property type="project" value="TreeGrafter"/>
</dbReference>